<evidence type="ECO:0000259" key="1">
    <source>
        <dbReference type="PROSITE" id="PS50097"/>
    </source>
</evidence>
<dbReference type="Gene3D" id="3.30.710.10">
    <property type="entry name" value="Potassium Channel Kv1.1, Chain A"/>
    <property type="match status" value="1"/>
</dbReference>
<evidence type="ECO:0000313" key="2">
    <source>
        <dbReference type="EMBL" id="KAF7334941.1"/>
    </source>
</evidence>
<proteinExistence type="predicted"/>
<dbReference type="Pfam" id="PF00651">
    <property type="entry name" value="BTB"/>
    <property type="match status" value="1"/>
</dbReference>
<evidence type="ECO:0000313" key="3">
    <source>
        <dbReference type="Proteomes" id="UP000620124"/>
    </source>
</evidence>
<gene>
    <name evidence="2" type="ORF">MVEN_02243800</name>
</gene>
<accession>A0A8H6X6D5</accession>
<keyword evidence="3" id="KW-1185">Reference proteome</keyword>
<keyword evidence="2" id="KW-0315">Glutamine amidotransferase</keyword>
<sequence length="282" mass="32236">MATPAKLVRSPDFWFNDGTVILQVENTLYRVYRGLLASRSTIFQDTFSVPQPAEEAIDIEGCPVVQLHDNAEDFTLFLKVLHSFGTYKICPVSNFGELSAVLHLSDKYDVTVLRHAMISILSDLYPNSLKEWAGSLDAPTSVEFSPVVMYEVCTHVKLDDILSGAGKFTIENDIYQRRCVLGYPRLELAQRHVLRYLTREEEQGECETTLKCDAERLRWVNMELKSDEVDPLADSKVDWWDGWEGCSTCLEAAKETYHAARQKLWDELPTIFKLGTWEELRA</sequence>
<dbReference type="InterPro" id="IPR000210">
    <property type="entry name" value="BTB/POZ_dom"/>
</dbReference>
<dbReference type="AlphaFoldDB" id="A0A8H6X6D5"/>
<dbReference type="OrthoDB" id="2971889at2759"/>
<dbReference type="GO" id="GO:0016740">
    <property type="term" value="F:transferase activity"/>
    <property type="evidence" value="ECO:0007669"/>
    <property type="project" value="UniProtKB-KW"/>
</dbReference>
<feature type="domain" description="BTB" evidence="1">
    <location>
        <begin position="18"/>
        <end position="83"/>
    </location>
</feature>
<dbReference type="Proteomes" id="UP000620124">
    <property type="component" value="Unassembled WGS sequence"/>
</dbReference>
<dbReference type="InterPro" id="IPR011333">
    <property type="entry name" value="SKP1/BTB/POZ_sf"/>
</dbReference>
<keyword evidence="2" id="KW-0808">Transferase</keyword>
<reference evidence="2" key="1">
    <citation type="submission" date="2020-05" db="EMBL/GenBank/DDBJ databases">
        <title>Mycena genomes resolve the evolution of fungal bioluminescence.</title>
        <authorList>
            <person name="Tsai I.J."/>
        </authorList>
    </citation>
    <scope>NUCLEOTIDE SEQUENCE</scope>
    <source>
        <strain evidence="2">CCC161011</strain>
    </source>
</reference>
<name>A0A8H6X6D5_9AGAR</name>
<dbReference type="PROSITE" id="PS50097">
    <property type="entry name" value="BTB"/>
    <property type="match status" value="1"/>
</dbReference>
<dbReference type="SUPFAM" id="SSF54695">
    <property type="entry name" value="POZ domain"/>
    <property type="match status" value="1"/>
</dbReference>
<dbReference type="SMART" id="SM00225">
    <property type="entry name" value="BTB"/>
    <property type="match status" value="1"/>
</dbReference>
<dbReference type="EMBL" id="JACAZI010000025">
    <property type="protein sequence ID" value="KAF7334941.1"/>
    <property type="molecule type" value="Genomic_DNA"/>
</dbReference>
<protein>
    <submittedName>
        <fullName evidence="2">Glutamine amidotransferase type-1 domain-containing protein</fullName>
    </submittedName>
</protein>
<organism evidence="2 3">
    <name type="scientific">Mycena venus</name>
    <dbReference type="NCBI Taxonomy" id="2733690"/>
    <lineage>
        <taxon>Eukaryota</taxon>
        <taxon>Fungi</taxon>
        <taxon>Dikarya</taxon>
        <taxon>Basidiomycota</taxon>
        <taxon>Agaricomycotina</taxon>
        <taxon>Agaricomycetes</taxon>
        <taxon>Agaricomycetidae</taxon>
        <taxon>Agaricales</taxon>
        <taxon>Marasmiineae</taxon>
        <taxon>Mycenaceae</taxon>
        <taxon>Mycena</taxon>
    </lineage>
</organism>
<comment type="caution">
    <text evidence="2">The sequence shown here is derived from an EMBL/GenBank/DDBJ whole genome shotgun (WGS) entry which is preliminary data.</text>
</comment>